<name>A0ABS3G6L7_9FLAO</name>
<dbReference type="RefSeq" id="WP_207034062.1">
    <property type="nucleotide sequence ID" value="NZ_JAFLNL010000006.1"/>
</dbReference>
<dbReference type="EMBL" id="JAFLNL010000006">
    <property type="protein sequence ID" value="MBO0354722.1"/>
    <property type="molecule type" value="Genomic_DNA"/>
</dbReference>
<proteinExistence type="predicted"/>
<dbReference type="SUPFAM" id="SSF52540">
    <property type="entry name" value="P-loop containing nucleoside triphosphate hydrolases"/>
    <property type="match status" value="1"/>
</dbReference>
<dbReference type="Proteomes" id="UP000664044">
    <property type="component" value="Unassembled WGS sequence"/>
</dbReference>
<dbReference type="InterPro" id="IPR027417">
    <property type="entry name" value="P-loop_NTPase"/>
</dbReference>
<dbReference type="InterPro" id="IPR056955">
    <property type="entry name" value="ORC-CDC6-like"/>
</dbReference>
<keyword evidence="2" id="KW-1185">Reference proteome</keyword>
<dbReference type="Pfam" id="PF24389">
    <property type="entry name" value="ORC-CDC6-like"/>
    <property type="match status" value="1"/>
</dbReference>
<evidence type="ECO:0000313" key="1">
    <source>
        <dbReference type="EMBL" id="MBO0354722.1"/>
    </source>
</evidence>
<accession>A0ABS3G6L7</accession>
<comment type="caution">
    <text evidence="1">The sequence shown here is derived from an EMBL/GenBank/DDBJ whole genome shotgun (WGS) entry which is preliminary data.</text>
</comment>
<organism evidence="1 2">
    <name type="scientific">Flagellimonas aurea</name>
    <dbReference type="NCBI Taxonomy" id="2915619"/>
    <lineage>
        <taxon>Bacteria</taxon>
        <taxon>Pseudomonadati</taxon>
        <taxon>Bacteroidota</taxon>
        <taxon>Flavobacteriia</taxon>
        <taxon>Flavobacteriales</taxon>
        <taxon>Flavobacteriaceae</taxon>
        <taxon>Flagellimonas</taxon>
    </lineage>
</organism>
<evidence type="ECO:0000313" key="2">
    <source>
        <dbReference type="Proteomes" id="UP000664044"/>
    </source>
</evidence>
<protein>
    <submittedName>
        <fullName evidence="1">Uncharacterized protein</fullName>
    </submittedName>
</protein>
<sequence>MKKMKSPFEYSSPEAMTASDVIELFVPVFGEYHNIPNIGHTFINGPRGSGKSMIFRYMSPDCQLLLNKSSIENLEYFGIHIPIKEGQLDKTDLKLLKGNKGELLLNEHFMIVNFAIKIFEVLAKVDFKNSEKNLNSLRNFYNNEFKELLYTKEDLLDDKSENDIKACKEYFLKMKKACSKVNSLFSNEFIPKLYLSDSESIKYEGPIYSFHSFLLELLRSIKQLPFMPNGPIYLLIDDADNLSEVQTKILNTWVSSRTSKTLSFKISTQLRYKTYRTINGSRIDTPHDYAEINLSDIYTTSKGQYKDRVREAVERRLKKFGLKEVSADDFFPDDVDQEKNIEKLFAKYKEQYGYDYAYRYARPDFMKRLKGNLNTYSYAGFNSLVHISSGVMRHFIDFAHKMFTHQYSKYESEVLFIDPEIQNTEIKNYSIWYFQENFTKLLDDRENTDDELNEIIKLRNLLEALGQTFNLILFSDATERRVFSFALQDEPNDELRRVLKLGVETGYLHKSFIGNKMGTGKAQLFVLNRLLAPYFKLDPTSFAGYKFVTSQVLMEAIYKPTTVIGRIKTKGVDSVMGNPQQSLFKDEDYGYN</sequence>
<reference evidence="1 2" key="1">
    <citation type="submission" date="2021-03" db="EMBL/GenBank/DDBJ databases">
        <title>Muricauda lutimaris sp. nov. and Muricauda ruestringensis sp. nov, two marine members of the Flavobacteriaceae isolated from deep sea sediments of Western Pacific.</title>
        <authorList>
            <person name="Zhao S."/>
            <person name="Liu R."/>
        </authorList>
    </citation>
    <scope>NUCLEOTIDE SEQUENCE [LARGE SCALE GENOMIC DNA]</scope>
    <source>
        <strain evidence="1 2">BC31-1-A7</strain>
    </source>
</reference>
<gene>
    <name evidence="1" type="ORF">J0656_11915</name>
</gene>